<proteinExistence type="predicted"/>
<feature type="compositionally biased region" description="Basic and acidic residues" evidence="1">
    <location>
        <begin position="34"/>
        <end position="47"/>
    </location>
</feature>
<organism evidence="3 4">
    <name type="scientific">Roseospira marina</name>
    <dbReference type="NCBI Taxonomy" id="140057"/>
    <lineage>
        <taxon>Bacteria</taxon>
        <taxon>Pseudomonadati</taxon>
        <taxon>Pseudomonadota</taxon>
        <taxon>Alphaproteobacteria</taxon>
        <taxon>Rhodospirillales</taxon>
        <taxon>Rhodospirillaceae</taxon>
        <taxon>Roseospira</taxon>
    </lineage>
</organism>
<gene>
    <name evidence="3" type="ORF">F1188_10680</name>
</gene>
<keyword evidence="2" id="KW-1133">Transmembrane helix</keyword>
<dbReference type="AlphaFoldDB" id="A0A5M6IBL6"/>
<keyword evidence="4" id="KW-1185">Reference proteome</keyword>
<keyword evidence="2" id="KW-0472">Membrane</keyword>
<reference evidence="3 4" key="1">
    <citation type="submission" date="2019-09" db="EMBL/GenBank/DDBJ databases">
        <title>Genome sequence of Roseospira marina, one of the more divergent members of the non-sulfur purple photosynthetic bacterial family, the Rhodospirillaceae.</title>
        <authorList>
            <person name="Meyer T."/>
            <person name="Kyndt J."/>
        </authorList>
    </citation>
    <scope>NUCLEOTIDE SEQUENCE [LARGE SCALE GENOMIC DNA]</scope>
    <source>
        <strain evidence="3 4">DSM 15113</strain>
    </source>
</reference>
<dbReference type="Proteomes" id="UP000324065">
    <property type="component" value="Unassembled WGS sequence"/>
</dbReference>
<feature type="region of interest" description="Disordered" evidence="1">
    <location>
        <begin position="34"/>
        <end position="67"/>
    </location>
</feature>
<accession>A0A5M6IBL6</accession>
<dbReference type="RefSeq" id="WP_150062395.1">
    <property type="nucleotide sequence ID" value="NZ_JACHII010000002.1"/>
</dbReference>
<evidence type="ECO:0000256" key="2">
    <source>
        <dbReference type="SAM" id="Phobius"/>
    </source>
</evidence>
<feature type="transmembrane region" description="Helical" evidence="2">
    <location>
        <begin position="6"/>
        <end position="25"/>
    </location>
</feature>
<comment type="caution">
    <text evidence="3">The sequence shown here is derived from an EMBL/GenBank/DDBJ whole genome shotgun (WGS) entry which is preliminary data.</text>
</comment>
<sequence>MGDGAAIVIMEVFMWAGGAFFLLWLDRRNLKRAKAERARRKAKEDGAPSRPSPSMVPTSVGDAGGQS</sequence>
<keyword evidence="2" id="KW-0812">Transmembrane</keyword>
<evidence type="ECO:0008006" key="5">
    <source>
        <dbReference type="Google" id="ProtNLM"/>
    </source>
</evidence>
<name>A0A5M6IBL6_9PROT</name>
<protein>
    <recommendedName>
        <fullName evidence="5">Heme exporter protein D</fullName>
    </recommendedName>
</protein>
<evidence type="ECO:0000313" key="4">
    <source>
        <dbReference type="Proteomes" id="UP000324065"/>
    </source>
</evidence>
<evidence type="ECO:0000313" key="3">
    <source>
        <dbReference type="EMBL" id="KAA5605684.1"/>
    </source>
</evidence>
<dbReference type="EMBL" id="VWPJ01000008">
    <property type="protein sequence ID" value="KAA5605684.1"/>
    <property type="molecule type" value="Genomic_DNA"/>
</dbReference>
<evidence type="ECO:0000256" key="1">
    <source>
        <dbReference type="SAM" id="MobiDB-lite"/>
    </source>
</evidence>
<dbReference type="OrthoDB" id="9930287at2"/>